<name>A0A225VIR2_9STRA</name>
<dbReference type="Proteomes" id="UP000198211">
    <property type="component" value="Unassembled WGS sequence"/>
</dbReference>
<dbReference type="GO" id="GO:0003964">
    <property type="term" value="F:RNA-directed DNA polymerase activity"/>
    <property type="evidence" value="ECO:0007669"/>
    <property type="project" value="UniProtKB-KW"/>
</dbReference>
<dbReference type="PANTHER" id="PTHR37984">
    <property type="entry name" value="PROTEIN CBG26694"/>
    <property type="match status" value="1"/>
</dbReference>
<evidence type="ECO:0000313" key="2">
    <source>
        <dbReference type="EMBL" id="OWZ04410.1"/>
    </source>
</evidence>
<dbReference type="SUPFAM" id="SSF56672">
    <property type="entry name" value="DNA/RNA polymerases"/>
    <property type="match status" value="1"/>
</dbReference>
<keyword evidence="2" id="KW-0695">RNA-directed DNA polymerase</keyword>
<proteinExistence type="predicted"/>
<dbReference type="EMBL" id="NBNE01004983">
    <property type="protein sequence ID" value="OWZ04410.1"/>
    <property type="molecule type" value="Genomic_DNA"/>
</dbReference>
<protein>
    <submittedName>
        <fullName evidence="2">Reverse transcriptase</fullName>
    </submittedName>
</protein>
<accession>A0A225VIR2</accession>
<feature type="compositionally biased region" description="Polar residues" evidence="1">
    <location>
        <begin position="41"/>
        <end position="52"/>
    </location>
</feature>
<dbReference type="Gene3D" id="3.10.10.10">
    <property type="entry name" value="HIV Type 1 Reverse Transcriptase, subunit A, domain 1"/>
    <property type="match status" value="1"/>
</dbReference>
<dbReference type="InterPro" id="IPR050951">
    <property type="entry name" value="Retrovirus_Pol_polyprotein"/>
</dbReference>
<feature type="compositionally biased region" description="Basic and acidic residues" evidence="1">
    <location>
        <begin position="30"/>
        <end position="40"/>
    </location>
</feature>
<dbReference type="PANTHER" id="PTHR37984:SF5">
    <property type="entry name" value="PROTEIN NYNRIN-LIKE"/>
    <property type="match status" value="1"/>
</dbReference>
<gene>
    <name evidence="2" type="ORF">PHMEG_00023694</name>
</gene>
<evidence type="ECO:0000313" key="3">
    <source>
        <dbReference type="Proteomes" id="UP000198211"/>
    </source>
</evidence>
<sequence length="266" mass="29716">MMQVEEEAETVGYDTQIGNSEVVMNTVAREPEELETRPESVEQTNSDLSSEVETLDPESVADIEDNAHVPEPSLDVQSQTNCSTPVQRLEAEYARVMRVSVEELDLEPAVYLREGSDLMAQLREQLIMLPEIDELIPECNIDEANVGVPGVTTPEMEAKMRRILKRHRSIFLGDGNAAPAPAPARGVVCDIAVGEAKPVALHCRTFLGKVFELLKKMLEAEHIEHSESEWSSPIVIVLKKNGIDIWMCIDYRLLIRSSSYPTIPYL</sequence>
<comment type="caution">
    <text evidence="2">The sequence shown here is derived from an EMBL/GenBank/DDBJ whole genome shotgun (WGS) entry which is preliminary data.</text>
</comment>
<dbReference type="InterPro" id="IPR043502">
    <property type="entry name" value="DNA/RNA_pol_sf"/>
</dbReference>
<organism evidence="2 3">
    <name type="scientific">Phytophthora megakarya</name>
    <dbReference type="NCBI Taxonomy" id="4795"/>
    <lineage>
        <taxon>Eukaryota</taxon>
        <taxon>Sar</taxon>
        <taxon>Stramenopiles</taxon>
        <taxon>Oomycota</taxon>
        <taxon>Peronosporomycetes</taxon>
        <taxon>Peronosporales</taxon>
        <taxon>Peronosporaceae</taxon>
        <taxon>Phytophthora</taxon>
    </lineage>
</organism>
<dbReference type="AlphaFoldDB" id="A0A225VIR2"/>
<keyword evidence="3" id="KW-1185">Reference proteome</keyword>
<feature type="region of interest" description="Disordered" evidence="1">
    <location>
        <begin position="30"/>
        <end position="55"/>
    </location>
</feature>
<reference evidence="3" key="1">
    <citation type="submission" date="2017-03" db="EMBL/GenBank/DDBJ databases">
        <title>Phytopthora megakarya and P. palmivora, two closely related causual agents of cacao black pod achieved similar genome size and gene model numbers by different mechanisms.</title>
        <authorList>
            <person name="Ali S."/>
            <person name="Shao J."/>
            <person name="Larry D.J."/>
            <person name="Kronmiller B."/>
            <person name="Shen D."/>
            <person name="Strem M.D."/>
            <person name="Melnick R.L."/>
            <person name="Guiltinan M.J."/>
            <person name="Tyler B.M."/>
            <person name="Meinhardt L.W."/>
            <person name="Bailey B.A."/>
        </authorList>
    </citation>
    <scope>NUCLEOTIDE SEQUENCE [LARGE SCALE GENOMIC DNA]</scope>
    <source>
        <strain evidence="3">zdho120</strain>
    </source>
</reference>
<keyword evidence="2" id="KW-0548">Nucleotidyltransferase</keyword>
<keyword evidence="2" id="KW-0808">Transferase</keyword>
<evidence type="ECO:0000256" key="1">
    <source>
        <dbReference type="SAM" id="MobiDB-lite"/>
    </source>
</evidence>